<dbReference type="RefSeq" id="WP_336436310.1">
    <property type="nucleotide sequence ID" value="NZ_JBAWKS010000002.1"/>
</dbReference>
<dbReference type="PROSITE" id="PS51186">
    <property type="entry name" value="GNAT"/>
    <property type="match status" value="1"/>
</dbReference>
<comment type="caution">
    <text evidence="2">The sequence shown here is derived from an EMBL/GenBank/DDBJ whole genome shotgun (WGS) entry which is preliminary data.</text>
</comment>
<evidence type="ECO:0000259" key="1">
    <source>
        <dbReference type="PROSITE" id="PS51186"/>
    </source>
</evidence>
<keyword evidence="3" id="KW-1185">Reference proteome</keyword>
<dbReference type="SUPFAM" id="SSF55729">
    <property type="entry name" value="Acyl-CoA N-acyltransferases (Nat)"/>
    <property type="match status" value="1"/>
</dbReference>
<dbReference type="EMBL" id="JBAWKS010000002">
    <property type="protein sequence ID" value="MEI4551317.1"/>
    <property type="molecule type" value="Genomic_DNA"/>
</dbReference>
<dbReference type="Gene3D" id="3.40.630.30">
    <property type="match status" value="1"/>
</dbReference>
<protein>
    <submittedName>
        <fullName evidence="2">GNAT family N-acetyltransferase</fullName>
    </submittedName>
</protein>
<gene>
    <name evidence="2" type="ORF">WAE96_16705</name>
</gene>
<dbReference type="Proteomes" id="UP001382455">
    <property type="component" value="Unassembled WGS sequence"/>
</dbReference>
<dbReference type="InterPro" id="IPR051531">
    <property type="entry name" value="N-acetyltransferase"/>
</dbReference>
<dbReference type="Pfam" id="PF13302">
    <property type="entry name" value="Acetyltransf_3"/>
    <property type="match status" value="1"/>
</dbReference>
<feature type="domain" description="N-acetyltransferase" evidence="1">
    <location>
        <begin position="24"/>
        <end position="164"/>
    </location>
</feature>
<sequence length="164" mass="18390">MKDLCLFNSQRLTVSALKQTLNHVELYQLIAILSPEVTRYLPPSFHGISTPVDAKAWLSEQAQTSQIYGIYHNTELTLIGLLIIYEDKGHVHIGYLFNAQYWGKGYASELLKALIHYGKAKTQWRVIHGGVSIDNPASAHVLSKMGFTKTPSNTSDMLQFELAL</sequence>
<reference evidence="2 3" key="1">
    <citation type="submission" date="2023-12" db="EMBL/GenBank/DDBJ databases">
        <title>Friends and Foes: Symbiotic and Algicidal bacterial influence on Karenia brevis blooms.</title>
        <authorList>
            <person name="Fei C."/>
            <person name="Mohamed A.R."/>
            <person name="Booker A."/>
            <person name="Arshad M."/>
            <person name="Klass S."/>
            <person name="Ahn S."/>
            <person name="Gilbert P.M."/>
            <person name="Heil C.A."/>
            <person name="Martinez J.M."/>
            <person name="Amin S.A."/>
        </authorList>
    </citation>
    <scope>NUCLEOTIDE SEQUENCE [LARGE SCALE GENOMIC DNA]</scope>
    <source>
        <strain evidence="2 3">CE15</strain>
    </source>
</reference>
<dbReference type="CDD" id="cd04301">
    <property type="entry name" value="NAT_SF"/>
    <property type="match status" value="1"/>
</dbReference>
<dbReference type="InterPro" id="IPR000182">
    <property type="entry name" value="GNAT_dom"/>
</dbReference>
<proteinExistence type="predicted"/>
<accession>A0ABU8EWG7</accession>
<evidence type="ECO:0000313" key="2">
    <source>
        <dbReference type="EMBL" id="MEI4551317.1"/>
    </source>
</evidence>
<name>A0ABU8EWG7_9GAMM</name>
<organism evidence="2 3">
    <name type="scientific">Pseudoalteromonas spongiae</name>
    <dbReference type="NCBI Taxonomy" id="298657"/>
    <lineage>
        <taxon>Bacteria</taxon>
        <taxon>Pseudomonadati</taxon>
        <taxon>Pseudomonadota</taxon>
        <taxon>Gammaproteobacteria</taxon>
        <taxon>Alteromonadales</taxon>
        <taxon>Pseudoalteromonadaceae</taxon>
        <taxon>Pseudoalteromonas</taxon>
    </lineage>
</organism>
<dbReference type="PANTHER" id="PTHR43792">
    <property type="entry name" value="GNAT FAMILY, PUTATIVE (AFU_ORTHOLOGUE AFUA_3G00765)-RELATED-RELATED"/>
    <property type="match status" value="1"/>
</dbReference>
<dbReference type="InterPro" id="IPR016181">
    <property type="entry name" value="Acyl_CoA_acyltransferase"/>
</dbReference>
<evidence type="ECO:0000313" key="3">
    <source>
        <dbReference type="Proteomes" id="UP001382455"/>
    </source>
</evidence>